<feature type="domain" description="Carbohydrate kinase PfkB" evidence="7">
    <location>
        <begin position="23"/>
        <end position="308"/>
    </location>
</feature>
<name>A0ABP7IS55_9ACTN</name>
<dbReference type="EMBL" id="BAAAZR010000020">
    <property type="protein sequence ID" value="GAA3825562.1"/>
    <property type="molecule type" value="Genomic_DNA"/>
</dbReference>
<keyword evidence="4" id="KW-0418">Kinase</keyword>
<proteinExistence type="inferred from homology"/>
<evidence type="ECO:0000256" key="4">
    <source>
        <dbReference type="ARBA" id="ARBA00022777"/>
    </source>
</evidence>
<dbReference type="Gene3D" id="3.40.1190.20">
    <property type="match status" value="1"/>
</dbReference>
<keyword evidence="2" id="KW-0808">Transferase</keyword>
<evidence type="ECO:0000256" key="2">
    <source>
        <dbReference type="ARBA" id="ARBA00022679"/>
    </source>
</evidence>
<reference evidence="9" key="1">
    <citation type="journal article" date="2019" name="Int. J. Syst. Evol. Microbiol.">
        <title>The Global Catalogue of Microorganisms (GCM) 10K type strain sequencing project: providing services to taxonomists for standard genome sequencing and annotation.</title>
        <authorList>
            <consortium name="The Broad Institute Genomics Platform"/>
            <consortium name="The Broad Institute Genome Sequencing Center for Infectious Disease"/>
            <person name="Wu L."/>
            <person name="Ma J."/>
        </authorList>
    </citation>
    <scope>NUCLEOTIDE SEQUENCE [LARGE SCALE GENOMIC DNA]</scope>
    <source>
        <strain evidence="9">JCM 16908</strain>
    </source>
</reference>
<dbReference type="InterPro" id="IPR011611">
    <property type="entry name" value="PfkB_dom"/>
</dbReference>
<organism evidence="8 9">
    <name type="scientific">Sphaerisporangium flaviroseum</name>
    <dbReference type="NCBI Taxonomy" id="509199"/>
    <lineage>
        <taxon>Bacteria</taxon>
        <taxon>Bacillati</taxon>
        <taxon>Actinomycetota</taxon>
        <taxon>Actinomycetes</taxon>
        <taxon>Streptosporangiales</taxon>
        <taxon>Streptosporangiaceae</taxon>
        <taxon>Sphaerisporangium</taxon>
    </lineage>
</organism>
<dbReference type="InterPro" id="IPR017583">
    <property type="entry name" value="Tagatose/fructose_Pkinase"/>
</dbReference>
<evidence type="ECO:0000313" key="8">
    <source>
        <dbReference type="EMBL" id="GAA3825562.1"/>
    </source>
</evidence>
<comment type="caution">
    <text evidence="8">The sequence shown here is derived from an EMBL/GenBank/DDBJ whole genome shotgun (WGS) entry which is preliminary data.</text>
</comment>
<evidence type="ECO:0000313" key="9">
    <source>
        <dbReference type="Proteomes" id="UP001500888"/>
    </source>
</evidence>
<keyword evidence="9" id="KW-1185">Reference proteome</keyword>
<sequence length="386" mass="38855">MIVTVTANPALDVTYRLAGLTIDATNRVSEVSVRAGGKGVNVARVLGQLAGHVPWVPPVVAVGLRGGVEGTTLLADLDAAGVAYDFAPVAAPTRRTVAVVDTVTGAVTMLNEPGPEVTPAEWAGLRARVEALLPAASVLVLSGSLPPGVPSLAYAELVRQADRHGVPVIVDTHASALAPAVAARPELVKPNTAELAGAITALETLTGAAHPDAGESRNPGGLEGQAAALRRAGARAVVASDGPRGLYADTGEGRWQVVPHQVHTGNPTGAGDAAVAALAAGLAAGWDWPRMLVHATALSAAAVRAPLAGQVDTGVYLAAIDRTRAVPVDVSPGSPEYPPGDGVEGPRTTHPPARRGGGSRTEHSPGAGTVRGSVGTDQTSEEPPCR</sequence>
<evidence type="ECO:0000259" key="7">
    <source>
        <dbReference type="Pfam" id="PF00294"/>
    </source>
</evidence>
<dbReference type="InterPro" id="IPR002173">
    <property type="entry name" value="Carboh/pur_kinase_PfkB_CS"/>
</dbReference>
<dbReference type="Proteomes" id="UP001500888">
    <property type="component" value="Unassembled WGS sequence"/>
</dbReference>
<dbReference type="RefSeq" id="WP_344945649.1">
    <property type="nucleotide sequence ID" value="NZ_BAAAZR010000020.1"/>
</dbReference>
<evidence type="ECO:0000256" key="3">
    <source>
        <dbReference type="ARBA" id="ARBA00022741"/>
    </source>
</evidence>
<evidence type="ECO:0000256" key="1">
    <source>
        <dbReference type="ARBA" id="ARBA00010688"/>
    </source>
</evidence>
<evidence type="ECO:0000256" key="5">
    <source>
        <dbReference type="ARBA" id="ARBA00022840"/>
    </source>
</evidence>
<comment type="similarity">
    <text evidence="1">Belongs to the carbohydrate kinase PfkB family.</text>
</comment>
<dbReference type="InterPro" id="IPR029056">
    <property type="entry name" value="Ribokinase-like"/>
</dbReference>
<dbReference type="Pfam" id="PF00294">
    <property type="entry name" value="PfkB"/>
    <property type="match status" value="1"/>
</dbReference>
<gene>
    <name evidence="8" type="ORF">GCM10022226_52880</name>
</gene>
<keyword evidence="5" id="KW-0067">ATP-binding</keyword>
<feature type="region of interest" description="Disordered" evidence="6">
    <location>
        <begin position="327"/>
        <end position="386"/>
    </location>
</feature>
<dbReference type="PANTHER" id="PTHR46566:SF5">
    <property type="entry name" value="1-PHOSPHOFRUCTOKINASE"/>
    <property type="match status" value="1"/>
</dbReference>
<dbReference type="PANTHER" id="PTHR46566">
    <property type="entry name" value="1-PHOSPHOFRUCTOKINASE-RELATED"/>
    <property type="match status" value="1"/>
</dbReference>
<dbReference type="PROSITE" id="PS00584">
    <property type="entry name" value="PFKB_KINASES_2"/>
    <property type="match status" value="1"/>
</dbReference>
<dbReference type="NCBIfam" id="TIGR03168">
    <property type="entry name" value="1-PFK"/>
    <property type="match status" value="1"/>
</dbReference>
<keyword evidence="3" id="KW-0547">Nucleotide-binding</keyword>
<accession>A0ABP7IS55</accession>
<dbReference type="SUPFAM" id="SSF53613">
    <property type="entry name" value="Ribokinase-like"/>
    <property type="match status" value="1"/>
</dbReference>
<evidence type="ECO:0000256" key="6">
    <source>
        <dbReference type="SAM" id="MobiDB-lite"/>
    </source>
</evidence>
<protein>
    <submittedName>
        <fullName evidence="8">1-phosphofructokinase family hexose kinase</fullName>
    </submittedName>
</protein>